<evidence type="ECO:0000259" key="1">
    <source>
        <dbReference type="PROSITE" id="PS51502"/>
    </source>
</evidence>
<sequence length="99" mass="10997">MIRHTVLFKLQDFDTEEAKLNKLNELKSALESLPAKIDVVKGLVVGLNVNPAEKFDLALVVDVDSLEALALYNTHPDHVAVGKLLRPVLESRSCVDYEI</sequence>
<evidence type="ECO:0000313" key="2">
    <source>
        <dbReference type="EMBL" id="GAF01767.1"/>
    </source>
</evidence>
<organism evidence="2 3">
    <name type="scientific">Saccharicrinis fermentans DSM 9555 = JCM 21142</name>
    <dbReference type="NCBI Taxonomy" id="869213"/>
    <lineage>
        <taxon>Bacteria</taxon>
        <taxon>Pseudomonadati</taxon>
        <taxon>Bacteroidota</taxon>
        <taxon>Bacteroidia</taxon>
        <taxon>Marinilabiliales</taxon>
        <taxon>Marinilabiliaceae</taxon>
        <taxon>Saccharicrinis</taxon>
    </lineage>
</organism>
<reference evidence="2 3" key="1">
    <citation type="journal article" date="2014" name="Genome Announc.">
        <title>Draft Genome Sequence of Cytophaga fermentans JCM 21142T, a Facultative Anaerobe Isolated from Marine Mud.</title>
        <authorList>
            <person name="Starns D."/>
            <person name="Oshima K."/>
            <person name="Suda W."/>
            <person name="Iino T."/>
            <person name="Yuki M."/>
            <person name="Inoue J."/>
            <person name="Kitamura K."/>
            <person name="Iida T."/>
            <person name="Darby A."/>
            <person name="Hattori M."/>
            <person name="Ohkuma M."/>
        </authorList>
    </citation>
    <scope>NUCLEOTIDE SEQUENCE [LARGE SCALE GENOMIC DNA]</scope>
    <source>
        <strain evidence="2 3">JCM 21142</strain>
    </source>
</reference>
<dbReference type="SUPFAM" id="SSF54909">
    <property type="entry name" value="Dimeric alpha+beta barrel"/>
    <property type="match status" value="1"/>
</dbReference>
<protein>
    <submittedName>
        <fullName evidence="2">Stress responsive A/B barrel domain protein</fullName>
    </submittedName>
</protein>
<dbReference type="InterPro" id="IPR011008">
    <property type="entry name" value="Dimeric_a/b-barrel"/>
</dbReference>
<feature type="domain" description="Stress-response A/B barrel" evidence="1">
    <location>
        <begin position="2"/>
        <end position="97"/>
    </location>
</feature>
<dbReference type="Pfam" id="PF07876">
    <property type="entry name" value="Dabb"/>
    <property type="match status" value="1"/>
</dbReference>
<dbReference type="Proteomes" id="UP000019402">
    <property type="component" value="Unassembled WGS sequence"/>
</dbReference>
<gene>
    <name evidence="2" type="ORF">JCM21142_383</name>
</gene>
<dbReference type="PANTHER" id="PTHR37832:SF1">
    <property type="entry name" value="STRESS-RESPONSE A_B BARREL DOMAIN-CONTAINING PROTEIN"/>
    <property type="match status" value="1"/>
</dbReference>
<accession>W7Y1D1</accession>
<dbReference type="OrthoDB" id="9808130at2"/>
<dbReference type="SMART" id="SM00886">
    <property type="entry name" value="Dabb"/>
    <property type="match status" value="1"/>
</dbReference>
<dbReference type="EMBL" id="BAMD01000003">
    <property type="protein sequence ID" value="GAF01767.1"/>
    <property type="molecule type" value="Genomic_DNA"/>
</dbReference>
<dbReference type="STRING" id="869213.GCA_000517085_03619"/>
<dbReference type="RefSeq" id="WP_027473002.1">
    <property type="nucleotide sequence ID" value="NZ_BAMD01000003.1"/>
</dbReference>
<dbReference type="Gene3D" id="3.30.70.100">
    <property type="match status" value="1"/>
</dbReference>
<dbReference type="eggNOG" id="ENOG5032YCK">
    <property type="taxonomic scope" value="Bacteria"/>
</dbReference>
<comment type="caution">
    <text evidence="2">The sequence shown here is derived from an EMBL/GenBank/DDBJ whole genome shotgun (WGS) entry which is preliminary data.</text>
</comment>
<name>W7Y1D1_9BACT</name>
<dbReference type="PANTHER" id="PTHR37832">
    <property type="entry name" value="BLL2683 PROTEIN"/>
    <property type="match status" value="1"/>
</dbReference>
<keyword evidence="3" id="KW-1185">Reference proteome</keyword>
<dbReference type="PROSITE" id="PS51502">
    <property type="entry name" value="S_R_A_B_BARREL"/>
    <property type="match status" value="1"/>
</dbReference>
<dbReference type="AlphaFoldDB" id="W7Y1D1"/>
<dbReference type="InterPro" id="IPR013097">
    <property type="entry name" value="Dabb"/>
</dbReference>
<evidence type="ECO:0000313" key="3">
    <source>
        <dbReference type="Proteomes" id="UP000019402"/>
    </source>
</evidence>
<proteinExistence type="predicted"/>